<feature type="region of interest" description="Disordered" evidence="1">
    <location>
        <begin position="276"/>
        <end position="319"/>
    </location>
</feature>
<feature type="compositionally biased region" description="Polar residues" evidence="1">
    <location>
        <begin position="242"/>
        <end position="253"/>
    </location>
</feature>
<evidence type="ECO:0000256" key="1">
    <source>
        <dbReference type="SAM" id="MobiDB-lite"/>
    </source>
</evidence>
<protein>
    <submittedName>
        <fullName evidence="2">Uncharacterized protein</fullName>
    </submittedName>
</protein>
<proteinExistence type="predicted"/>
<accession>A0A4P9W5I8</accession>
<feature type="compositionally biased region" description="Polar residues" evidence="1">
    <location>
        <begin position="295"/>
        <end position="307"/>
    </location>
</feature>
<sequence length="387" mass="42037">MDRLTRKSSAFQLPRVLDKPAACYQGRGKQKRAFRTRPAGPFTLSIAHMLGALARFVSWAGRRGASSFGMPRLKTDTYALSLHRSSIRSEARLCGGTLLKVSPNHHHANLARRSGFPASGAFSLCSLGSEAWGRKQIDACPSRYQTRADCATNSLLLRTKAPAAHAFGTDHFGDAIEVSTYVFCAALARSGRPNDVRIGAPKVNTSVFRSLVVGSGPLAVMFASGPDSGAIGDGIAGFGRPPQSSAQRSTARSLPSRRPSLKLKALIRSGYNVRSKSTPQLVHEKKPHRSPRHSLFQTNSSLPQNSAKPLASHAHAPRRHRDITRVTSDILRLLGVTIDLDEHVGQKRDITPLVSRKMIAQAETLVDAILAEELRQLDLPTFERSSC</sequence>
<keyword evidence="3" id="KW-1185">Reference proteome</keyword>
<reference evidence="3" key="1">
    <citation type="journal article" date="2018" name="Nat. Microbiol.">
        <title>Leveraging single-cell genomics to expand the fungal tree of life.</title>
        <authorList>
            <person name="Ahrendt S.R."/>
            <person name="Quandt C.A."/>
            <person name="Ciobanu D."/>
            <person name="Clum A."/>
            <person name="Salamov A."/>
            <person name="Andreopoulos B."/>
            <person name="Cheng J.F."/>
            <person name="Woyke T."/>
            <person name="Pelin A."/>
            <person name="Henrissat B."/>
            <person name="Reynolds N.K."/>
            <person name="Benny G.L."/>
            <person name="Smith M.E."/>
            <person name="James T.Y."/>
            <person name="Grigoriev I.V."/>
        </authorList>
    </citation>
    <scope>NUCLEOTIDE SEQUENCE [LARGE SCALE GENOMIC DNA]</scope>
</reference>
<organism evidence="2 3">
    <name type="scientific">Blyttiomyces helicus</name>
    <dbReference type="NCBI Taxonomy" id="388810"/>
    <lineage>
        <taxon>Eukaryota</taxon>
        <taxon>Fungi</taxon>
        <taxon>Fungi incertae sedis</taxon>
        <taxon>Chytridiomycota</taxon>
        <taxon>Chytridiomycota incertae sedis</taxon>
        <taxon>Chytridiomycetes</taxon>
        <taxon>Chytridiomycetes incertae sedis</taxon>
        <taxon>Blyttiomyces</taxon>
    </lineage>
</organism>
<dbReference type="Proteomes" id="UP000269721">
    <property type="component" value="Unassembled WGS sequence"/>
</dbReference>
<name>A0A4P9W5I8_9FUNG</name>
<dbReference type="EMBL" id="KZ998410">
    <property type="protein sequence ID" value="RKO86178.1"/>
    <property type="molecule type" value="Genomic_DNA"/>
</dbReference>
<evidence type="ECO:0000313" key="3">
    <source>
        <dbReference type="Proteomes" id="UP000269721"/>
    </source>
</evidence>
<gene>
    <name evidence="2" type="ORF">BDK51DRAFT_43574</name>
</gene>
<feature type="region of interest" description="Disordered" evidence="1">
    <location>
        <begin position="233"/>
        <end position="259"/>
    </location>
</feature>
<evidence type="ECO:0000313" key="2">
    <source>
        <dbReference type="EMBL" id="RKO86178.1"/>
    </source>
</evidence>
<dbReference type="AlphaFoldDB" id="A0A4P9W5I8"/>